<dbReference type="AlphaFoldDB" id="A0ABD3IGF0"/>
<dbReference type="SUPFAM" id="SSF51161">
    <property type="entry name" value="Trimeric LpxA-like enzymes"/>
    <property type="match status" value="1"/>
</dbReference>
<comment type="subcellular location">
    <subcellularLocation>
        <location evidence="2">Mitochondrion membrane</location>
        <topology evidence="2">Peripheral membrane protein</topology>
        <orientation evidence="2">Matrix side</orientation>
    </subcellularLocation>
</comment>
<evidence type="ECO:0000313" key="3">
    <source>
        <dbReference type="EMBL" id="KAL3701321.1"/>
    </source>
</evidence>
<dbReference type="Gene3D" id="2.160.10.10">
    <property type="entry name" value="Hexapeptide repeat proteins"/>
    <property type="match status" value="1"/>
</dbReference>
<dbReference type="InterPro" id="IPR011004">
    <property type="entry name" value="Trimer_LpxA-like_sf"/>
</dbReference>
<dbReference type="CDD" id="cd04645">
    <property type="entry name" value="LbH_gamma_CA_like"/>
    <property type="match status" value="1"/>
</dbReference>
<comment type="similarity">
    <text evidence="1">Belongs to the gamma-class carbonic anhydrase family.</text>
</comment>
<dbReference type="PANTHER" id="PTHR13061">
    <property type="entry name" value="DYNACTIN SUBUNIT P25"/>
    <property type="match status" value="1"/>
</dbReference>
<dbReference type="InterPro" id="IPR050484">
    <property type="entry name" value="Transf_Hexapept/Carb_Anhydrase"/>
</dbReference>
<gene>
    <name evidence="3" type="ORF">R1sor_019343</name>
</gene>
<dbReference type="GO" id="GO:0031966">
    <property type="term" value="C:mitochondrial membrane"/>
    <property type="evidence" value="ECO:0007669"/>
    <property type="project" value="UniProtKB-SubCell"/>
</dbReference>
<accession>A0ABD3IGF0</accession>
<evidence type="ECO:0000313" key="4">
    <source>
        <dbReference type="Proteomes" id="UP001633002"/>
    </source>
</evidence>
<sequence>MAGLVRHARGTGMLRNLARIVSSSSSAPALTLIGGSRVLPQACDFFSNSAKFTHTKPQCRDMATVAWDYRGQRQVVPLGLKVPDIAVDAFVAPNVVLVGSVYVQDRASVFYGCVLRGDMNKIVVGFSSNLGDKCVLHAAPSSPTGLSAETQIGKYVTVGNFSVLRSCIIEDEVVIGERCVIMEGSLVETHAILEAGSVLPPGRRIPSGEVWAGNPAKFVREVTYDEIAVIPRLAEGIREIAENHMGTQEMTSLLWEKQQNEGFTTRDSGPEWTVLSMIYEQW</sequence>
<reference evidence="3 4" key="1">
    <citation type="submission" date="2024-09" db="EMBL/GenBank/DDBJ databases">
        <title>Chromosome-scale assembly of Riccia sorocarpa.</title>
        <authorList>
            <person name="Paukszto L."/>
        </authorList>
    </citation>
    <scope>NUCLEOTIDE SEQUENCE [LARGE SCALE GENOMIC DNA]</scope>
    <source>
        <strain evidence="3">LP-2024</strain>
        <tissue evidence="3">Aerial parts of the thallus</tissue>
    </source>
</reference>
<dbReference type="Proteomes" id="UP001633002">
    <property type="component" value="Unassembled WGS sequence"/>
</dbReference>
<keyword evidence="4" id="KW-1185">Reference proteome</keyword>
<name>A0ABD3IGF0_9MARC</name>
<evidence type="ECO:0000256" key="2">
    <source>
        <dbReference type="ARBA" id="ARBA00034694"/>
    </source>
</evidence>
<comment type="caution">
    <text evidence="3">The sequence shown here is derived from an EMBL/GenBank/DDBJ whole genome shotgun (WGS) entry which is preliminary data.</text>
</comment>
<dbReference type="EMBL" id="JBJQOH010000001">
    <property type="protein sequence ID" value="KAL3701321.1"/>
    <property type="molecule type" value="Genomic_DNA"/>
</dbReference>
<proteinExistence type="inferred from homology"/>
<evidence type="ECO:0000256" key="1">
    <source>
        <dbReference type="ARBA" id="ARBA00023595"/>
    </source>
</evidence>
<evidence type="ECO:0008006" key="5">
    <source>
        <dbReference type="Google" id="ProtNLM"/>
    </source>
</evidence>
<organism evidence="3 4">
    <name type="scientific">Riccia sorocarpa</name>
    <dbReference type="NCBI Taxonomy" id="122646"/>
    <lineage>
        <taxon>Eukaryota</taxon>
        <taxon>Viridiplantae</taxon>
        <taxon>Streptophyta</taxon>
        <taxon>Embryophyta</taxon>
        <taxon>Marchantiophyta</taxon>
        <taxon>Marchantiopsida</taxon>
        <taxon>Marchantiidae</taxon>
        <taxon>Marchantiales</taxon>
        <taxon>Ricciaceae</taxon>
        <taxon>Riccia</taxon>
    </lineage>
</organism>
<protein>
    <recommendedName>
        <fullName evidence="5">Gamma carbonic anhydrase-like 1, mitochondrial</fullName>
    </recommendedName>
</protein>
<dbReference type="PANTHER" id="PTHR13061:SF29">
    <property type="entry name" value="GAMMA CARBONIC ANHYDRASE-LIKE 1, MITOCHONDRIAL-RELATED"/>
    <property type="match status" value="1"/>
</dbReference>
<dbReference type="InterPro" id="IPR047324">
    <property type="entry name" value="LbH_gamma_CA-like"/>
</dbReference>